<reference evidence="2" key="1">
    <citation type="journal article" date="2020" name="Nature">
        <title>Giant virus diversity and host interactions through global metagenomics.</title>
        <authorList>
            <person name="Schulz F."/>
            <person name="Roux S."/>
            <person name="Paez-Espino D."/>
            <person name="Jungbluth S."/>
            <person name="Walsh D.A."/>
            <person name="Denef V.J."/>
            <person name="McMahon K.D."/>
            <person name="Konstantinidis K.T."/>
            <person name="Eloe-Fadrosh E.A."/>
            <person name="Kyrpides N.C."/>
            <person name="Woyke T."/>
        </authorList>
    </citation>
    <scope>NUCLEOTIDE SEQUENCE</scope>
    <source>
        <strain evidence="2">GVMAG-S-3300013014-136</strain>
    </source>
</reference>
<dbReference type="PANTHER" id="PTHR47396">
    <property type="entry name" value="TYPE I RESTRICTION ENZYME ECOKI R PROTEIN"/>
    <property type="match status" value="1"/>
</dbReference>
<dbReference type="EMBL" id="MN740962">
    <property type="protein sequence ID" value="QHU20101.1"/>
    <property type="molecule type" value="Genomic_DNA"/>
</dbReference>
<evidence type="ECO:0000313" key="2">
    <source>
        <dbReference type="EMBL" id="QHU20101.1"/>
    </source>
</evidence>
<dbReference type="Pfam" id="PF04851">
    <property type="entry name" value="ResIII"/>
    <property type="match status" value="1"/>
</dbReference>
<sequence length="427" mass="48788">MSLKINIDSLTDEQREKIANDLTVSPEPVKKGAKSFYTPKAQAVELFDLDEDSVIVPFSYGVKNLGIKKPKTELYDKIRACSFSGHLRDTQKTIKDEAIQNLNTYGAAIISCYPGFGKTITSIYISSKIGLKTMIIVNRVVLMNQWKEAINNFLPDAKVQFLSPKKKWENDADFFIINAINVSKFGSHSFQKVGTIIVDEAHLIMSGVLSQSLRFLFPKYLIGLSATPYRTDGFNVLLDLYFTEVKIIRKLFHPHIVYKIETGFTPEVEYDRNGTVNWGKIIESQSVNKERNNFIISLVQKHYERNILILTKRIEQANYLYEKLKAAGEKVDTFIESQTEFDKDSRVLIGTTSKVGVGFDHDKLDALILASDLEEYFIQYLGRVFRRQDITPVIFDLVDNNSILKRHFLTRKSTYLEAGGKIEKYVI</sequence>
<dbReference type="GO" id="GO:0016787">
    <property type="term" value="F:hydrolase activity"/>
    <property type="evidence" value="ECO:0007669"/>
    <property type="project" value="InterPro"/>
</dbReference>
<dbReference type="GO" id="GO:0005829">
    <property type="term" value="C:cytosol"/>
    <property type="evidence" value="ECO:0007669"/>
    <property type="project" value="TreeGrafter"/>
</dbReference>
<dbReference type="AlphaFoldDB" id="A0A6C0KSD3"/>
<dbReference type="GO" id="GO:0005524">
    <property type="term" value="F:ATP binding"/>
    <property type="evidence" value="ECO:0007669"/>
    <property type="project" value="InterPro"/>
</dbReference>
<accession>A0A6C0KSD3</accession>
<dbReference type="GO" id="GO:0003677">
    <property type="term" value="F:DNA binding"/>
    <property type="evidence" value="ECO:0007669"/>
    <property type="project" value="InterPro"/>
</dbReference>
<protein>
    <recommendedName>
        <fullName evidence="1">Helicase ATP-binding domain-containing protein</fullName>
    </recommendedName>
</protein>
<dbReference type="SMART" id="SM00487">
    <property type="entry name" value="DEXDc"/>
    <property type="match status" value="1"/>
</dbReference>
<dbReference type="InterPro" id="IPR027417">
    <property type="entry name" value="P-loop_NTPase"/>
</dbReference>
<name>A0A6C0KSD3_9ZZZZ</name>
<proteinExistence type="predicted"/>
<feature type="domain" description="Helicase ATP-binding" evidence="1">
    <location>
        <begin position="99"/>
        <end position="246"/>
    </location>
</feature>
<dbReference type="Gene3D" id="3.40.50.300">
    <property type="entry name" value="P-loop containing nucleotide triphosphate hydrolases"/>
    <property type="match status" value="2"/>
</dbReference>
<evidence type="ECO:0000259" key="1">
    <source>
        <dbReference type="PROSITE" id="PS51192"/>
    </source>
</evidence>
<dbReference type="SUPFAM" id="SSF52540">
    <property type="entry name" value="P-loop containing nucleoside triphosphate hydrolases"/>
    <property type="match status" value="2"/>
</dbReference>
<dbReference type="InterPro" id="IPR006935">
    <property type="entry name" value="Helicase/UvrB_N"/>
</dbReference>
<dbReference type="PANTHER" id="PTHR47396:SF1">
    <property type="entry name" value="ATP-DEPENDENT HELICASE IRC3-RELATED"/>
    <property type="match status" value="1"/>
</dbReference>
<dbReference type="CDD" id="cd18785">
    <property type="entry name" value="SF2_C"/>
    <property type="match status" value="1"/>
</dbReference>
<dbReference type="InterPro" id="IPR014001">
    <property type="entry name" value="Helicase_ATP-bd"/>
</dbReference>
<dbReference type="PROSITE" id="PS51192">
    <property type="entry name" value="HELICASE_ATP_BIND_1"/>
    <property type="match status" value="1"/>
</dbReference>
<dbReference type="InterPro" id="IPR050742">
    <property type="entry name" value="Helicase_Restrict-Modif_Enz"/>
</dbReference>
<organism evidence="2">
    <name type="scientific">viral metagenome</name>
    <dbReference type="NCBI Taxonomy" id="1070528"/>
    <lineage>
        <taxon>unclassified sequences</taxon>
        <taxon>metagenomes</taxon>
        <taxon>organismal metagenomes</taxon>
    </lineage>
</organism>